<accession>A0ABD0LEL7</accession>
<proteinExistence type="predicted"/>
<dbReference type="EMBL" id="JACVVK020000056">
    <property type="protein sequence ID" value="KAK7497658.1"/>
    <property type="molecule type" value="Genomic_DNA"/>
</dbReference>
<dbReference type="Proteomes" id="UP001519460">
    <property type="component" value="Unassembled WGS sequence"/>
</dbReference>
<evidence type="ECO:0000313" key="2">
    <source>
        <dbReference type="Proteomes" id="UP001519460"/>
    </source>
</evidence>
<organism evidence="1 2">
    <name type="scientific">Batillaria attramentaria</name>
    <dbReference type="NCBI Taxonomy" id="370345"/>
    <lineage>
        <taxon>Eukaryota</taxon>
        <taxon>Metazoa</taxon>
        <taxon>Spiralia</taxon>
        <taxon>Lophotrochozoa</taxon>
        <taxon>Mollusca</taxon>
        <taxon>Gastropoda</taxon>
        <taxon>Caenogastropoda</taxon>
        <taxon>Sorbeoconcha</taxon>
        <taxon>Cerithioidea</taxon>
        <taxon>Batillariidae</taxon>
        <taxon>Batillaria</taxon>
    </lineage>
</organism>
<sequence>MYRRYFVTAIAGRRKREFTEKSVYQMYVHVMDEMDYLGEMHRRYTATTIAGQSENESFTEEVWAWTRQNVCASLWMMRVSLEKHTASTLSRPQGDVVKTKAS</sequence>
<protein>
    <submittedName>
        <fullName evidence="1">Uncharacterized protein</fullName>
    </submittedName>
</protein>
<reference evidence="1 2" key="1">
    <citation type="journal article" date="2023" name="Sci. Data">
        <title>Genome assembly of the Korean intertidal mud-creeper Batillaria attramentaria.</title>
        <authorList>
            <person name="Patra A.K."/>
            <person name="Ho P.T."/>
            <person name="Jun S."/>
            <person name="Lee S.J."/>
            <person name="Kim Y."/>
            <person name="Won Y.J."/>
        </authorList>
    </citation>
    <scope>NUCLEOTIDE SEQUENCE [LARGE SCALE GENOMIC DNA]</scope>
    <source>
        <strain evidence="1">Wonlab-2016</strain>
    </source>
</reference>
<gene>
    <name evidence="1" type="ORF">BaRGS_00011053</name>
</gene>
<name>A0ABD0LEL7_9CAEN</name>
<dbReference type="AlphaFoldDB" id="A0ABD0LEL7"/>
<keyword evidence="2" id="KW-1185">Reference proteome</keyword>
<comment type="caution">
    <text evidence="1">The sequence shown here is derived from an EMBL/GenBank/DDBJ whole genome shotgun (WGS) entry which is preliminary data.</text>
</comment>
<evidence type="ECO:0000313" key="1">
    <source>
        <dbReference type="EMBL" id="KAK7497658.1"/>
    </source>
</evidence>